<organism evidence="2 3">
    <name type="scientific">Cellvibrio mixtus</name>
    <dbReference type="NCBI Taxonomy" id="39650"/>
    <lineage>
        <taxon>Bacteria</taxon>
        <taxon>Pseudomonadati</taxon>
        <taxon>Pseudomonadota</taxon>
        <taxon>Gammaproteobacteria</taxon>
        <taxon>Cellvibrionales</taxon>
        <taxon>Cellvibrionaceae</taxon>
        <taxon>Cellvibrio</taxon>
    </lineage>
</organism>
<dbReference type="PANTHER" id="PTHR30136:SF35">
    <property type="entry name" value="HTH-TYPE TRANSCRIPTIONAL REGULATOR RV1719"/>
    <property type="match status" value="1"/>
</dbReference>
<dbReference type="InterPro" id="IPR036388">
    <property type="entry name" value="WH-like_DNA-bd_sf"/>
</dbReference>
<dbReference type="InterPro" id="IPR050707">
    <property type="entry name" value="HTH_MetabolicPath_Reg"/>
</dbReference>
<dbReference type="PROSITE" id="PS00042">
    <property type="entry name" value="HTH_CRP_1"/>
    <property type="match status" value="1"/>
</dbReference>
<dbReference type="AlphaFoldDB" id="A0A266Q4N6"/>
<comment type="caution">
    <text evidence="2">The sequence shown here is derived from an EMBL/GenBank/DDBJ whole genome shotgun (WGS) entry which is preliminary data.</text>
</comment>
<gene>
    <name evidence="2" type="ORF">CBP51_16925</name>
</gene>
<reference evidence="3" key="1">
    <citation type="submission" date="2017-05" db="EMBL/GenBank/DDBJ databases">
        <authorList>
            <person name="Barney B.M."/>
        </authorList>
    </citation>
    <scope>NUCLEOTIDE SEQUENCE [LARGE SCALE GENOMIC DNA]</scope>
    <source>
        <strain evidence="3">PSBB022</strain>
    </source>
</reference>
<dbReference type="Proteomes" id="UP000216101">
    <property type="component" value="Unassembled WGS sequence"/>
</dbReference>
<dbReference type="RefSeq" id="WP_094985839.1">
    <property type="nucleotide sequence ID" value="NZ_NHNI01000002.1"/>
</dbReference>
<protein>
    <submittedName>
        <fullName evidence="2">IclR family transcriptional regulator</fullName>
    </submittedName>
</protein>
<dbReference type="SUPFAM" id="SSF46785">
    <property type="entry name" value="Winged helix' DNA-binding domain"/>
    <property type="match status" value="1"/>
</dbReference>
<feature type="domain" description="HTH iclR-type" evidence="1">
    <location>
        <begin position="14"/>
        <end position="62"/>
    </location>
</feature>
<sequence>MSNDKGRTTDSGAKVLKVLMALRGHSLTGLSNGQLAKALGESPSTINRCLNTLIEAGLATKLPSGLYAHGVMMLQIATAHANEINRAQQRIDELNQRVQAGAR</sequence>
<dbReference type="InterPro" id="IPR005471">
    <property type="entry name" value="Tscrpt_reg_IclR_N"/>
</dbReference>
<name>A0A266Q4N6_9GAMM</name>
<proteinExistence type="predicted"/>
<keyword evidence="3" id="KW-1185">Reference proteome</keyword>
<evidence type="ECO:0000259" key="1">
    <source>
        <dbReference type="Pfam" id="PF09339"/>
    </source>
</evidence>
<dbReference type="GO" id="GO:0003700">
    <property type="term" value="F:DNA-binding transcription factor activity"/>
    <property type="evidence" value="ECO:0007669"/>
    <property type="project" value="InterPro"/>
</dbReference>
<dbReference type="Gene3D" id="1.10.10.10">
    <property type="entry name" value="Winged helix-like DNA-binding domain superfamily/Winged helix DNA-binding domain"/>
    <property type="match status" value="1"/>
</dbReference>
<evidence type="ECO:0000313" key="3">
    <source>
        <dbReference type="Proteomes" id="UP000216101"/>
    </source>
</evidence>
<dbReference type="GO" id="GO:0003677">
    <property type="term" value="F:DNA binding"/>
    <property type="evidence" value="ECO:0007669"/>
    <property type="project" value="InterPro"/>
</dbReference>
<dbReference type="InterPro" id="IPR018335">
    <property type="entry name" value="Tscrpt_reg_HTH_Crp-type_CS"/>
</dbReference>
<dbReference type="GO" id="GO:0045892">
    <property type="term" value="P:negative regulation of DNA-templated transcription"/>
    <property type="evidence" value="ECO:0007669"/>
    <property type="project" value="TreeGrafter"/>
</dbReference>
<dbReference type="EMBL" id="NHNI01000002">
    <property type="protein sequence ID" value="OZY84844.1"/>
    <property type="molecule type" value="Genomic_DNA"/>
</dbReference>
<dbReference type="Pfam" id="PF09339">
    <property type="entry name" value="HTH_IclR"/>
    <property type="match status" value="1"/>
</dbReference>
<evidence type="ECO:0000313" key="2">
    <source>
        <dbReference type="EMBL" id="OZY84844.1"/>
    </source>
</evidence>
<accession>A0A266Q4N6</accession>
<dbReference type="InterPro" id="IPR036390">
    <property type="entry name" value="WH_DNA-bd_sf"/>
</dbReference>
<dbReference type="PANTHER" id="PTHR30136">
    <property type="entry name" value="HELIX-TURN-HELIX TRANSCRIPTIONAL REGULATOR, ICLR FAMILY"/>
    <property type="match status" value="1"/>
</dbReference>